<dbReference type="WBParaSite" id="RSKR_0000338500.1">
    <property type="protein sequence ID" value="RSKR_0000338500.1"/>
    <property type="gene ID" value="RSKR_0000338500"/>
</dbReference>
<sequence>MKIQIIALIALVGYLSAKVIDPNTVECSGNKTFTNCGTCENRCSDESPRMCTKECKPRGCYCSGPDFALNQKGDCVLKSDCGGQPSNVTIPNCKNNEVYMTCGPSCKSVCGLRYIWCPAVCGAPGCYCTGEYSSLKEGGECILSSSCPSTKTSTAVPSTQQPSNPTCPENFVFMECGPGCRNNVCEKVQDACPAICRPKGCYCTGDYALDKTTGKCILRSSCPST</sequence>
<accession>A0AC35TQM5</accession>
<dbReference type="Proteomes" id="UP000095286">
    <property type="component" value="Unplaced"/>
</dbReference>
<proteinExistence type="predicted"/>
<name>A0AC35TQM5_9BILA</name>
<protein>
    <submittedName>
        <fullName evidence="2">TIL domain-containing protein</fullName>
    </submittedName>
</protein>
<evidence type="ECO:0000313" key="2">
    <source>
        <dbReference type="WBParaSite" id="RSKR_0000338500.1"/>
    </source>
</evidence>
<organism evidence="1 2">
    <name type="scientific">Rhabditophanes sp. KR3021</name>
    <dbReference type="NCBI Taxonomy" id="114890"/>
    <lineage>
        <taxon>Eukaryota</taxon>
        <taxon>Metazoa</taxon>
        <taxon>Ecdysozoa</taxon>
        <taxon>Nematoda</taxon>
        <taxon>Chromadorea</taxon>
        <taxon>Rhabditida</taxon>
        <taxon>Tylenchina</taxon>
        <taxon>Panagrolaimomorpha</taxon>
        <taxon>Strongyloidoidea</taxon>
        <taxon>Alloionematidae</taxon>
        <taxon>Rhabditophanes</taxon>
    </lineage>
</organism>
<reference evidence="2" key="1">
    <citation type="submission" date="2016-11" db="UniProtKB">
        <authorList>
            <consortium name="WormBaseParasite"/>
        </authorList>
    </citation>
    <scope>IDENTIFICATION</scope>
    <source>
        <strain evidence="2">KR3021</strain>
    </source>
</reference>
<evidence type="ECO:0000313" key="1">
    <source>
        <dbReference type="Proteomes" id="UP000095286"/>
    </source>
</evidence>